<keyword evidence="4" id="KW-1185">Reference proteome</keyword>
<evidence type="ECO:0000256" key="1">
    <source>
        <dbReference type="SAM" id="MobiDB-lite"/>
    </source>
</evidence>
<evidence type="ECO:0000313" key="4">
    <source>
        <dbReference type="Proteomes" id="UP001281410"/>
    </source>
</evidence>
<evidence type="ECO:0000313" key="3">
    <source>
        <dbReference type="EMBL" id="KAK3230936.1"/>
    </source>
</evidence>
<organism evidence="3 4">
    <name type="scientific">Dipteronia sinensis</name>
    <dbReference type="NCBI Taxonomy" id="43782"/>
    <lineage>
        <taxon>Eukaryota</taxon>
        <taxon>Viridiplantae</taxon>
        <taxon>Streptophyta</taxon>
        <taxon>Embryophyta</taxon>
        <taxon>Tracheophyta</taxon>
        <taxon>Spermatophyta</taxon>
        <taxon>Magnoliopsida</taxon>
        <taxon>eudicotyledons</taxon>
        <taxon>Gunneridae</taxon>
        <taxon>Pentapetalae</taxon>
        <taxon>rosids</taxon>
        <taxon>malvids</taxon>
        <taxon>Sapindales</taxon>
        <taxon>Sapindaceae</taxon>
        <taxon>Hippocastanoideae</taxon>
        <taxon>Acereae</taxon>
        <taxon>Dipteronia</taxon>
    </lineage>
</organism>
<comment type="caution">
    <text evidence="3">The sequence shown here is derived from an EMBL/GenBank/DDBJ whole genome shotgun (WGS) entry which is preliminary data.</text>
</comment>
<dbReference type="PANTHER" id="PTHR31973:SF187">
    <property type="entry name" value="MUTATOR TRANSPOSASE MUDRA PROTEIN"/>
    <property type="match status" value="1"/>
</dbReference>
<proteinExistence type="predicted"/>
<accession>A0AAE0B6G8</accession>
<dbReference type="EMBL" id="JANJYJ010000001">
    <property type="protein sequence ID" value="KAK3230936.1"/>
    <property type="molecule type" value="Genomic_DNA"/>
</dbReference>
<dbReference type="GO" id="GO:0008270">
    <property type="term" value="F:zinc ion binding"/>
    <property type="evidence" value="ECO:0007669"/>
    <property type="project" value="InterPro"/>
</dbReference>
<feature type="compositionally biased region" description="Basic and acidic residues" evidence="1">
    <location>
        <begin position="124"/>
        <end position="134"/>
    </location>
</feature>
<dbReference type="InterPro" id="IPR006564">
    <property type="entry name" value="Znf_PMZ"/>
</dbReference>
<protein>
    <recommendedName>
        <fullName evidence="2">Zinc finger PMZ-type domain-containing protein</fullName>
    </recommendedName>
</protein>
<feature type="region of interest" description="Disordered" evidence="1">
    <location>
        <begin position="112"/>
        <end position="134"/>
    </location>
</feature>
<gene>
    <name evidence="3" type="ORF">Dsin_002817</name>
</gene>
<sequence>MPCFRFVEKVKHESVYCYPQYSGNFTYQVRARGEEQLVVNINDRTFGCNKWQLIGILCVHGMIALLSTNHNPMNFIHLRYKKEAFIQTYSPVIYGINGPKMWKKSNEAPMEVQISGNGGKNQRRREICNQKRSE</sequence>
<dbReference type="SMART" id="SM00575">
    <property type="entry name" value="ZnF_PMZ"/>
    <property type="match status" value="1"/>
</dbReference>
<evidence type="ECO:0000259" key="2">
    <source>
        <dbReference type="SMART" id="SM00575"/>
    </source>
</evidence>
<dbReference type="AlphaFoldDB" id="A0AAE0B6G8"/>
<dbReference type="PANTHER" id="PTHR31973">
    <property type="entry name" value="POLYPROTEIN, PUTATIVE-RELATED"/>
    <property type="match status" value="1"/>
</dbReference>
<name>A0AAE0B6G8_9ROSI</name>
<reference evidence="3" key="1">
    <citation type="journal article" date="2023" name="Plant J.">
        <title>Genome sequences and population genomics provide insights into the demographic history, inbreeding, and mutation load of two 'living fossil' tree species of Dipteronia.</title>
        <authorList>
            <person name="Feng Y."/>
            <person name="Comes H.P."/>
            <person name="Chen J."/>
            <person name="Zhu S."/>
            <person name="Lu R."/>
            <person name="Zhang X."/>
            <person name="Li P."/>
            <person name="Qiu J."/>
            <person name="Olsen K.M."/>
            <person name="Qiu Y."/>
        </authorList>
    </citation>
    <scope>NUCLEOTIDE SEQUENCE</scope>
    <source>
        <strain evidence="3">NBL</strain>
    </source>
</reference>
<feature type="domain" description="Zinc finger PMZ-type" evidence="2">
    <location>
        <begin position="44"/>
        <end position="71"/>
    </location>
</feature>
<dbReference type="Proteomes" id="UP001281410">
    <property type="component" value="Unassembled WGS sequence"/>
</dbReference>